<dbReference type="RefSeq" id="WP_131888678.1">
    <property type="nucleotide sequence ID" value="NZ_SMKU01000001.1"/>
</dbReference>
<evidence type="ECO:0000313" key="1">
    <source>
        <dbReference type="EMBL" id="TDD98157.1"/>
    </source>
</evidence>
<comment type="caution">
    <text evidence="1">The sequence shown here is derived from an EMBL/GenBank/DDBJ whole genome shotgun (WGS) entry which is preliminary data.</text>
</comment>
<organism evidence="1 2">
    <name type="scientific">Actinomadura rubrisoli</name>
    <dbReference type="NCBI Taxonomy" id="2530368"/>
    <lineage>
        <taxon>Bacteria</taxon>
        <taxon>Bacillati</taxon>
        <taxon>Actinomycetota</taxon>
        <taxon>Actinomycetes</taxon>
        <taxon>Streptosporangiales</taxon>
        <taxon>Thermomonosporaceae</taxon>
        <taxon>Actinomadura</taxon>
    </lineage>
</organism>
<proteinExistence type="predicted"/>
<dbReference type="EMBL" id="SMKU01000001">
    <property type="protein sequence ID" value="TDD98157.1"/>
    <property type="molecule type" value="Genomic_DNA"/>
</dbReference>
<dbReference type="AlphaFoldDB" id="A0A4V2YZR2"/>
<keyword evidence="2" id="KW-1185">Reference proteome</keyword>
<accession>A0A4V2YZR2</accession>
<name>A0A4V2YZR2_9ACTN</name>
<reference evidence="1 2" key="1">
    <citation type="submission" date="2019-03" db="EMBL/GenBank/DDBJ databases">
        <title>Draft genome sequences of novel Actinobacteria.</title>
        <authorList>
            <person name="Sahin N."/>
            <person name="Ay H."/>
            <person name="Saygin H."/>
        </authorList>
    </citation>
    <scope>NUCLEOTIDE SEQUENCE [LARGE SCALE GENOMIC DNA]</scope>
    <source>
        <strain evidence="1 2">H3C3</strain>
    </source>
</reference>
<sequence length="59" mass="5935">MTVATVAGTAATAMATEDPGYHGHHPHGGIQCNQGALNNVVNVILPISLLGNAQAVKVC</sequence>
<evidence type="ECO:0000313" key="2">
    <source>
        <dbReference type="Proteomes" id="UP000294513"/>
    </source>
</evidence>
<gene>
    <name evidence="1" type="ORF">E1298_00385</name>
</gene>
<protein>
    <submittedName>
        <fullName evidence="1">Uncharacterized protein</fullName>
    </submittedName>
</protein>
<dbReference type="Proteomes" id="UP000294513">
    <property type="component" value="Unassembled WGS sequence"/>
</dbReference>